<reference evidence="2 3" key="1">
    <citation type="submission" date="2019-08" db="EMBL/GenBank/DDBJ databases">
        <authorList>
            <person name="Peeters C."/>
        </authorList>
    </citation>
    <scope>NUCLEOTIDE SEQUENCE [LARGE SCALE GENOMIC DNA]</scope>
    <source>
        <strain evidence="2 3">LMG 30175</strain>
    </source>
</reference>
<gene>
    <name evidence="2" type="ORF">PTE30175_00411</name>
</gene>
<feature type="domain" description="HTH luxR-type" evidence="1">
    <location>
        <begin position="339"/>
        <end position="396"/>
    </location>
</feature>
<evidence type="ECO:0000259" key="1">
    <source>
        <dbReference type="SMART" id="SM00421"/>
    </source>
</evidence>
<dbReference type="GO" id="GO:0003677">
    <property type="term" value="F:DNA binding"/>
    <property type="evidence" value="ECO:0007669"/>
    <property type="project" value="InterPro"/>
</dbReference>
<proteinExistence type="predicted"/>
<dbReference type="AlphaFoldDB" id="A0A5E4RZP4"/>
<keyword evidence="3" id="KW-1185">Reference proteome</keyword>
<organism evidence="2 3">
    <name type="scientific">Pandoraea terrae</name>
    <dbReference type="NCBI Taxonomy" id="1537710"/>
    <lineage>
        <taxon>Bacteria</taxon>
        <taxon>Pseudomonadati</taxon>
        <taxon>Pseudomonadota</taxon>
        <taxon>Betaproteobacteria</taxon>
        <taxon>Burkholderiales</taxon>
        <taxon>Burkholderiaceae</taxon>
        <taxon>Pandoraea</taxon>
    </lineage>
</organism>
<dbReference type="Gene3D" id="1.10.10.10">
    <property type="entry name" value="Winged helix-like DNA-binding domain superfamily/Winged helix DNA-binding domain"/>
    <property type="match status" value="1"/>
</dbReference>
<dbReference type="InterPro" id="IPR036388">
    <property type="entry name" value="WH-like_DNA-bd_sf"/>
</dbReference>
<dbReference type="SUPFAM" id="SSF46894">
    <property type="entry name" value="C-terminal effector domain of the bipartite response regulators"/>
    <property type="match status" value="1"/>
</dbReference>
<dbReference type="GO" id="GO:0006355">
    <property type="term" value="P:regulation of DNA-templated transcription"/>
    <property type="evidence" value="ECO:0007669"/>
    <property type="project" value="InterPro"/>
</dbReference>
<dbReference type="SMART" id="SM00421">
    <property type="entry name" value="HTH_LUXR"/>
    <property type="match status" value="1"/>
</dbReference>
<dbReference type="InterPro" id="IPR016032">
    <property type="entry name" value="Sig_transdc_resp-reg_C-effctor"/>
</dbReference>
<dbReference type="EMBL" id="CABPRZ010000001">
    <property type="protein sequence ID" value="VVD67319.1"/>
    <property type="molecule type" value="Genomic_DNA"/>
</dbReference>
<protein>
    <submittedName>
        <fullName evidence="2">Helix-turn-helix transcriptional regulator</fullName>
    </submittedName>
</protein>
<sequence>MRDGEAAGTADVRRELAARGTSEVSSGADMALTSSRLSLDAVIQSIYETTLDVSQWGTVLEQVSQAAGAIGGHFFYWDDITKQAGDGHVSFAFDEAQSYVYATHYAHIDPRRAWVMSQGVGEWRACHHRFDQRFVAHDPCYNEFLMPNGIRYTAGAVLSDNDHQSGVIGLFRAPGQDPYDADALDVLQQLKPHLMRASRLGTQLRNLQGQALLGESALDNVDFMIMVTDGDGRLRHANRHGEMALTRDGFPLTVRDGRLRARQTHEQQALEHALTLACGHPRMAHPIALSDGPDRLPVTCVPLTPSHPLASLDTVPLAMLLARAGPAQPAARAQLLAHLFGLGAAETDIGLALSAGLSLDEIAAQRRSSIHTVRSQLRSIMAKTGARRQSELVSLLHRVPGVRVDRPWDE</sequence>
<accession>A0A5E4RZP4</accession>
<dbReference type="Proteomes" id="UP000414233">
    <property type="component" value="Unassembled WGS sequence"/>
</dbReference>
<evidence type="ECO:0000313" key="2">
    <source>
        <dbReference type="EMBL" id="VVD67319.1"/>
    </source>
</evidence>
<name>A0A5E4RZP4_9BURK</name>
<evidence type="ECO:0000313" key="3">
    <source>
        <dbReference type="Proteomes" id="UP000414233"/>
    </source>
</evidence>
<dbReference type="InterPro" id="IPR000792">
    <property type="entry name" value="Tscrpt_reg_LuxR_C"/>
</dbReference>